<dbReference type="CDD" id="cd18793">
    <property type="entry name" value="SF2_C_SNF"/>
    <property type="match status" value="1"/>
</dbReference>
<dbReference type="RefSeq" id="WP_073332340.1">
    <property type="nucleotide sequence ID" value="NZ_FQTT01000013.1"/>
</dbReference>
<evidence type="ECO:0000259" key="7">
    <source>
        <dbReference type="PROSITE" id="PS51194"/>
    </source>
</evidence>
<dbReference type="Gene3D" id="3.40.50.300">
    <property type="entry name" value="P-loop containing nucleotide triphosphate hydrolases"/>
    <property type="match status" value="1"/>
</dbReference>
<reference evidence="9" key="1">
    <citation type="submission" date="2016-09" db="EMBL/GenBank/DDBJ databases">
        <authorList>
            <person name="Strepis N."/>
        </authorList>
    </citation>
    <scope>NUCLEOTIDE SEQUENCE [LARGE SCALE GENOMIC DNA]</scope>
</reference>
<keyword evidence="4" id="KW-0067">ATP-binding</keyword>
<dbReference type="SUPFAM" id="SSF52540">
    <property type="entry name" value="P-loop containing nucleoside triphosphate hydrolases"/>
    <property type="match status" value="2"/>
</dbReference>
<evidence type="ECO:0000256" key="1">
    <source>
        <dbReference type="ARBA" id="ARBA00022741"/>
    </source>
</evidence>
<evidence type="ECO:0000256" key="4">
    <source>
        <dbReference type="ARBA" id="ARBA00022840"/>
    </source>
</evidence>
<dbReference type="InterPro" id="IPR027417">
    <property type="entry name" value="P-loop_NTPase"/>
</dbReference>
<keyword evidence="2" id="KW-0378">Hydrolase</keyword>
<accession>A0A1M4S1S2</accession>
<protein>
    <submittedName>
        <fullName evidence="8">Uncharacterized protein</fullName>
    </submittedName>
</protein>
<feature type="coiled-coil region" evidence="5">
    <location>
        <begin position="983"/>
        <end position="1041"/>
    </location>
</feature>
<evidence type="ECO:0000313" key="8">
    <source>
        <dbReference type="EMBL" id="SHE26184.1"/>
    </source>
</evidence>
<keyword evidence="1" id="KW-0547">Nucleotide-binding</keyword>
<evidence type="ECO:0000256" key="3">
    <source>
        <dbReference type="ARBA" id="ARBA00022806"/>
    </source>
</evidence>
<evidence type="ECO:0000256" key="2">
    <source>
        <dbReference type="ARBA" id="ARBA00022801"/>
    </source>
</evidence>
<dbReference type="AlphaFoldDB" id="A0A1M4S1S2"/>
<dbReference type="Pfam" id="PF00271">
    <property type="entry name" value="Helicase_C"/>
    <property type="match status" value="1"/>
</dbReference>
<evidence type="ECO:0000259" key="6">
    <source>
        <dbReference type="PROSITE" id="PS51192"/>
    </source>
</evidence>
<dbReference type="Proteomes" id="UP000184291">
    <property type="component" value="Unassembled WGS sequence"/>
</dbReference>
<dbReference type="InterPro" id="IPR014001">
    <property type="entry name" value="Helicase_ATP-bd"/>
</dbReference>
<dbReference type="EMBL" id="FQTT01000013">
    <property type="protein sequence ID" value="SHE26184.1"/>
    <property type="molecule type" value="Genomic_DNA"/>
</dbReference>
<dbReference type="STRING" id="1892869.ACGLYG10_2427"/>
<dbReference type="Gene3D" id="3.40.50.10810">
    <property type="entry name" value="Tandem AAA-ATPase domain"/>
    <property type="match status" value="1"/>
</dbReference>
<evidence type="ECO:0000256" key="5">
    <source>
        <dbReference type="SAM" id="Coils"/>
    </source>
</evidence>
<dbReference type="PROSITE" id="PS51192">
    <property type="entry name" value="HELICASE_ATP_BIND_1"/>
    <property type="match status" value="1"/>
</dbReference>
<dbReference type="Pfam" id="PF13020">
    <property type="entry name" value="NOV_C"/>
    <property type="match status" value="1"/>
</dbReference>
<dbReference type="GO" id="GO:0005524">
    <property type="term" value="F:ATP binding"/>
    <property type="evidence" value="ECO:0007669"/>
    <property type="project" value="UniProtKB-KW"/>
</dbReference>
<dbReference type="InterPro" id="IPR057342">
    <property type="entry name" value="DEXDc_RapA"/>
</dbReference>
<feature type="domain" description="Helicase C-terminal" evidence="7">
    <location>
        <begin position="526"/>
        <end position="700"/>
    </location>
</feature>
<dbReference type="SMART" id="SM00490">
    <property type="entry name" value="HELICc"/>
    <property type="match status" value="1"/>
</dbReference>
<keyword evidence="3" id="KW-0347">Helicase</keyword>
<evidence type="ECO:0000313" key="9">
    <source>
        <dbReference type="Proteomes" id="UP000184291"/>
    </source>
</evidence>
<dbReference type="CDD" id="cd18011">
    <property type="entry name" value="DEXDc_RapA"/>
    <property type="match status" value="1"/>
</dbReference>
<dbReference type="InterPro" id="IPR049730">
    <property type="entry name" value="SNF2/RAD54-like_C"/>
</dbReference>
<sequence length="1207" mass="136380">MDETVKDAAEEPTRSAVALADLRPGQRLRGVLHGRVVRLVAVDPIDTGMSELFYRDDAGIDGARMVTEADAAVFELVGDADTAPPFDADPDEFRLAAEALRIKYAALYDPMAAVNGSDVDPLPHQIRAVYEEMLPRVPLRFLLADDPGAGKTIMAGLYLKELILRSDCERAIVVAPGGLVEQWHDELSGKFDLDFKVFTRQMCDDAQGRNVFAEHPYLIVRMDQISRDDDLMEQIGEVGWDVAVVDEAHRMSAHYSNWSGDVTETRRFRLGRVLSERAHNLLLMTATPHAGKEEDFQLFMSLLDRDRFEGQFRSGVHRTDTRGLMRRMVKEDLLTFDGKPLFPERHAYTVTYRLSPAEQDLYEQVTDYVRTEMGRAERLIQAGERRRGNNVGFALTVLQRRLASSPEAIVRSLERRRDRLERRLVEVQRGQYPTAASGGVPPVGEAPSWEVPLDLDLPVSFNLDSFDDLDDEVPWLERARFEAQVDEVTDLATAAQTVTELRAEITILDGLIAVARRVRESAEDRKWAQLRTILNDQLLANRAGPPRKLIIFTEHRDTLSYLQRRIAAQLGRADAVVTIHGGTSREDRKAAREEFTHNPDAVVLLATDAAGEGLNLQRAHLMVNYDLPWNPNRIEQRFGRIHRIGQREVCHLWNMVASGTREGEVFTRLLEKIGQMSRAYNGNLFNVLGDSGAFEERSLRELLIEAIRYGDRPEVKAELDRVIDRGVSTGLNEVLQERALHPDMFSTLDLKGVRARMEQARERRLQPGYIAAFFIPAFRRLGGRMSRRESGRYEIGRVPPRLLGLARRANRLDPLPGAYERVTFELERMHPEGLPPAALLAPGHPLLSAVIEATIADLGTCLRRGAVFIDRRDKQADAPALLHTVEQRVTGVDRRTISHHFDYPSLGEDGTFTVTPAPAYLDYDRPRPEEHEAIARLLDADWLRHSHERDARAWAYREGLVPRLEELKARIGAETDRTRVQVRQRLLVEINYWDNQYNQLEAQERQGNIGRLRAQTARERVESLEARLERRMRELDDATHLVPAPAVIRGMALVVPSRMLAGLLADANAVSQTQARFARDTQEVERRAVEAVLAAERALGRTPEEMPHNNPGYDIRSNDPTGAVYYLEVKGRITGADTFTITTNEVAFARTQGDRHRLALVAVDPRGPAYDRVCYVLGAFTHLEPSATTHSYNEVWNDHWSRGGPPC</sequence>
<keyword evidence="5" id="KW-0175">Coiled coil</keyword>
<proteinExistence type="predicted"/>
<dbReference type="Pfam" id="PF00176">
    <property type="entry name" value="SNF2-rel_dom"/>
    <property type="match status" value="1"/>
</dbReference>
<keyword evidence="9" id="KW-1185">Reference proteome</keyword>
<dbReference type="PANTHER" id="PTHR45766">
    <property type="entry name" value="DNA ANNEALING HELICASE AND ENDONUCLEASE ZRANB3 FAMILY MEMBER"/>
    <property type="match status" value="1"/>
</dbReference>
<dbReference type="GO" id="GO:0004386">
    <property type="term" value="F:helicase activity"/>
    <property type="evidence" value="ECO:0007669"/>
    <property type="project" value="UniProtKB-KW"/>
</dbReference>
<gene>
    <name evidence="8" type="ORF">ACGLYG10_2427</name>
</gene>
<dbReference type="PROSITE" id="PS51194">
    <property type="entry name" value="HELICASE_CTER"/>
    <property type="match status" value="1"/>
</dbReference>
<dbReference type="InterPro" id="IPR038718">
    <property type="entry name" value="SNF2-like_sf"/>
</dbReference>
<dbReference type="SMART" id="SM00487">
    <property type="entry name" value="DEXDc"/>
    <property type="match status" value="1"/>
</dbReference>
<dbReference type="PANTHER" id="PTHR45766:SF6">
    <property type="entry name" value="SWI_SNF-RELATED MATRIX-ASSOCIATED ACTIN-DEPENDENT REGULATOR OF CHROMATIN SUBFAMILY A-LIKE PROTEIN 1"/>
    <property type="match status" value="1"/>
</dbReference>
<dbReference type="InterPro" id="IPR024975">
    <property type="entry name" value="NOV_C"/>
</dbReference>
<dbReference type="GO" id="GO:0016787">
    <property type="term" value="F:hydrolase activity"/>
    <property type="evidence" value="ECO:0007669"/>
    <property type="project" value="UniProtKB-KW"/>
</dbReference>
<name>A0A1M4S1S2_9ACTO</name>
<organism evidence="8 9">
    <name type="scientific">Actinomyces glycerinitolerans</name>
    <dbReference type="NCBI Taxonomy" id="1892869"/>
    <lineage>
        <taxon>Bacteria</taxon>
        <taxon>Bacillati</taxon>
        <taxon>Actinomycetota</taxon>
        <taxon>Actinomycetes</taxon>
        <taxon>Actinomycetales</taxon>
        <taxon>Actinomycetaceae</taxon>
        <taxon>Actinomyces</taxon>
    </lineage>
</organism>
<feature type="domain" description="Helicase ATP-binding" evidence="6">
    <location>
        <begin position="132"/>
        <end position="306"/>
    </location>
</feature>
<dbReference type="InterPro" id="IPR001650">
    <property type="entry name" value="Helicase_C-like"/>
</dbReference>
<dbReference type="InterPro" id="IPR000330">
    <property type="entry name" value="SNF2_N"/>
</dbReference>